<accession>A0ABR4FLT2</accession>
<sequence>MAANGSPPAQSSPLSPCGDRDPIPRARMDVEPAVGSQTLIDSSSPLEPTIGALHNTAVYNTLDHGHFDIPHQTQGASPGTTEALNFSSPASLPTSFHSAPYTTATTDAAGYSTKDQTNFRHLIGSQEHNSPPVDGSHARRPATRSSNAACTTIDNLQESCLLRYFIEELSAWFDHCDEQRHFQLVVPRRAQHCPTLRNAIFAASSRRLYRLPQYRTSRGIVYCGQLLPNLKESTALEYMLKCIPDLIEFPKIQDPVEQENIMAATVILRQYEEIEEDVDEDDNNMNTETHHHSFERVNFLGITQTIIDAMSTSPIRSSLARACYWITIRQETYYALTRETIPHLRFDSDRWPNASIADDMILFAGQVATWRWTGKSSEQWWRLKAQEQLLLHNFSEELKPLLDLKAKKSKGEVFPTIWYSFDVQVTAIQHFRLAQMILTAESPQLENANRATHRKAEAEVRSIVLEICGIALCHRQIQPALVNAVIAITLYGEYFTDPEDRDALVGIINMTSDIRAWSMRKPYKRLKQQWSMVDDAEI</sequence>
<reference evidence="3 4" key="1">
    <citation type="submission" date="2024-07" db="EMBL/GenBank/DDBJ databases">
        <title>Section-level genome sequencing and comparative genomics of Aspergillus sections Usti and Cavernicolus.</title>
        <authorList>
            <consortium name="Lawrence Berkeley National Laboratory"/>
            <person name="Nybo J.L."/>
            <person name="Vesth T.C."/>
            <person name="Theobald S."/>
            <person name="Frisvad J.C."/>
            <person name="Larsen T.O."/>
            <person name="Kjaerboelling I."/>
            <person name="Rothschild-Mancinelli K."/>
            <person name="Lyhne E.K."/>
            <person name="Kogle M.E."/>
            <person name="Barry K."/>
            <person name="Clum A."/>
            <person name="Na H."/>
            <person name="Ledsgaard L."/>
            <person name="Lin J."/>
            <person name="Lipzen A."/>
            <person name="Kuo A."/>
            <person name="Riley R."/>
            <person name="Mondo S."/>
            <person name="Labutti K."/>
            <person name="Haridas S."/>
            <person name="Pangalinan J."/>
            <person name="Salamov A.A."/>
            <person name="Simmons B.A."/>
            <person name="Magnuson J.K."/>
            <person name="Chen J."/>
            <person name="Drula E."/>
            <person name="Henrissat B."/>
            <person name="Wiebenga A."/>
            <person name="Lubbers R.J."/>
            <person name="Gomes A.C."/>
            <person name="Makela M.R."/>
            <person name="Stajich J."/>
            <person name="Grigoriev I.V."/>
            <person name="Mortensen U.H."/>
            <person name="De Vries R.P."/>
            <person name="Baker S.E."/>
            <person name="Andersen M.R."/>
        </authorList>
    </citation>
    <scope>NUCLEOTIDE SEQUENCE [LARGE SCALE GENOMIC DNA]</scope>
    <source>
        <strain evidence="3 4">CBS 209.92</strain>
    </source>
</reference>
<evidence type="ECO:0000313" key="3">
    <source>
        <dbReference type="EMBL" id="KAL2784203.1"/>
    </source>
</evidence>
<name>A0ABR4FLT2_9EURO</name>
<dbReference type="Proteomes" id="UP001610563">
    <property type="component" value="Unassembled WGS sequence"/>
</dbReference>
<gene>
    <name evidence="3" type="ORF">BJX66DRAFT_344252</name>
</gene>
<evidence type="ECO:0000313" key="4">
    <source>
        <dbReference type="Proteomes" id="UP001610563"/>
    </source>
</evidence>
<feature type="region of interest" description="Disordered" evidence="2">
    <location>
        <begin position="124"/>
        <end position="147"/>
    </location>
</feature>
<evidence type="ECO:0008006" key="5">
    <source>
        <dbReference type="Google" id="ProtNLM"/>
    </source>
</evidence>
<dbReference type="PANTHER" id="PTHR37534:SF2">
    <property type="entry name" value="N-ACETYLTRANSFERASE DOMAIN-CONTAINING PROTEIN"/>
    <property type="match status" value="1"/>
</dbReference>
<proteinExistence type="predicted"/>
<feature type="region of interest" description="Disordered" evidence="2">
    <location>
        <begin position="1"/>
        <end position="26"/>
    </location>
</feature>
<keyword evidence="1" id="KW-0539">Nucleus</keyword>
<evidence type="ECO:0000256" key="2">
    <source>
        <dbReference type="SAM" id="MobiDB-lite"/>
    </source>
</evidence>
<protein>
    <recommendedName>
        <fullName evidence="5">ARCA-like protein</fullName>
    </recommendedName>
</protein>
<evidence type="ECO:0000256" key="1">
    <source>
        <dbReference type="ARBA" id="ARBA00023242"/>
    </source>
</evidence>
<dbReference type="PANTHER" id="PTHR37534">
    <property type="entry name" value="TRANSCRIPTIONAL ACTIVATOR PROTEIN UGA3"/>
    <property type="match status" value="1"/>
</dbReference>
<comment type="caution">
    <text evidence="3">The sequence shown here is derived from an EMBL/GenBank/DDBJ whole genome shotgun (WGS) entry which is preliminary data.</text>
</comment>
<organism evidence="3 4">
    <name type="scientific">Aspergillus keveii</name>
    <dbReference type="NCBI Taxonomy" id="714993"/>
    <lineage>
        <taxon>Eukaryota</taxon>
        <taxon>Fungi</taxon>
        <taxon>Dikarya</taxon>
        <taxon>Ascomycota</taxon>
        <taxon>Pezizomycotina</taxon>
        <taxon>Eurotiomycetes</taxon>
        <taxon>Eurotiomycetidae</taxon>
        <taxon>Eurotiales</taxon>
        <taxon>Aspergillaceae</taxon>
        <taxon>Aspergillus</taxon>
        <taxon>Aspergillus subgen. Nidulantes</taxon>
    </lineage>
</organism>
<keyword evidence="4" id="KW-1185">Reference proteome</keyword>
<dbReference type="EMBL" id="JBFTWV010000189">
    <property type="protein sequence ID" value="KAL2784203.1"/>
    <property type="molecule type" value="Genomic_DNA"/>
</dbReference>